<reference evidence="2" key="1">
    <citation type="journal article" date="2020" name="Stud. Mycol.">
        <title>101 Dothideomycetes genomes: a test case for predicting lifestyles and emergence of pathogens.</title>
        <authorList>
            <person name="Haridas S."/>
            <person name="Albert R."/>
            <person name="Binder M."/>
            <person name="Bloem J."/>
            <person name="Labutti K."/>
            <person name="Salamov A."/>
            <person name="Andreopoulos B."/>
            <person name="Baker S."/>
            <person name="Barry K."/>
            <person name="Bills G."/>
            <person name="Bluhm B."/>
            <person name="Cannon C."/>
            <person name="Castanera R."/>
            <person name="Culley D."/>
            <person name="Daum C."/>
            <person name="Ezra D."/>
            <person name="Gonzalez J."/>
            <person name="Henrissat B."/>
            <person name="Kuo A."/>
            <person name="Liang C."/>
            <person name="Lipzen A."/>
            <person name="Lutzoni F."/>
            <person name="Magnuson J."/>
            <person name="Mondo S."/>
            <person name="Nolan M."/>
            <person name="Ohm R."/>
            <person name="Pangilinan J."/>
            <person name="Park H.-J."/>
            <person name="Ramirez L."/>
            <person name="Alfaro M."/>
            <person name="Sun H."/>
            <person name="Tritt A."/>
            <person name="Yoshinaga Y."/>
            <person name="Zwiers L.-H."/>
            <person name="Turgeon B."/>
            <person name="Goodwin S."/>
            <person name="Spatafora J."/>
            <person name="Crous P."/>
            <person name="Grigoriev I."/>
        </authorList>
    </citation>
    <scope>NUCLEOTIDE SEQUENCE</scope>
    <source>
        <strain evidence="2">ATCC 16933</strain>
    </source>
</reference>
<feature type="transmembrane region" description="Helical" evidence="1">
    <location>
        <begin position="25"/>
        <end position="46"/>
    </location>
</feature>
<keyword evidence="1" id="KW-1133">Transmembrane helix</keyword>
<keyword evidence="1" id="KW-0812">Transmembrane</keyword>
<organism evidence="2 3">
    <name type="scientific">Lineolata rhizophorae</name>
    <dbReference type="NCBI Taxonomy" id="578093"/>
    <lineage>
        <taxon>Eukaryota</taxon>
        <taxon>Fungi</taxon>
        <taxon>Dikarya</taxon>
        <taxon>Ascomycota</taxon>
        <taxon>Pezizomycotina</taxon>
        <taxon>Dothideomycetes</taxon>
        <taxon>Dothideomycetes incertae sedis</taxon>
        <taxon>Lineolatales</taxon>
        <taxon>Lineolataceae</taxon>
        <taxon>Lineolata</taxon>
    </lineage>
</organism>
<proteinExistence type="predicted"/>
<dbReference type="OrthoDB" id="2386090at2759"/>
<protein>
    <submittedName>
        <fullName evidence="2">Uncharacterized protein</fullName>
    </submittedName>
</protein>
<keyword evidence="1" id="KW-0472">Membrane</keyword>
<evidence type="ECO:0000313" key="3">
    <source>
        <dbReference type="Proteomes" id="UP000799766"/>
    </source>
</evidence>
<accession>A0A6A6NR47</accession>
<name>A0A6A6NR47_9PEZI</name>
<dbReference type="EMBL" id="MU001692">
    <property type="protein sequence ID" value="KAF2454290.1"/>
    <property type="molecule type" value="Genomic_DNA"/>
</dbReference>
<evidence type="ECO:0000256" key="1">
    <source>
        <dbReference type="SAM" id="Phobius"/>
    </source>
</evidence>
<dbReference type="AlphaFoldDB" id="A0A6A6NR47"/>
<keyword evidence="3" id="KW-1185">Reference proteome</keyword>
<dbReference type="Proteomes" id="UP000799766">
    <property type="component" value="Unassembled WGS sequence"/>
</dbReference>
<sequence>MAFVFALQCVYNAPRIYNEPGSSNWLVVGAILTGAMPLVLTAYATAPFVNSIYLRVPGYATRSSDLMSRFTKTMPADTPIELVTVRLAGTQKVSSLRIKDLRPRDRMNLPSLLRPFGWLRVANLELKKPADTNRLLSEGWWWRWVTEPRNKFYVNIGDKEMRRSKAPGVLKDVMVAINKYS</sequence>
<evidence type="ECO:0000313" key="2">
    <source>
        <dbReference type="EMBL" id="KAF2454290.1"/>
    </source>
</evidence>
<gene>
    <name evidence="2" type="ORF">BDY21DRAFT_366383</name>
</gene>